<name>A0A1I8A398_9BILA</name>
<keyword evidence="1" id="KW-1185">Reference proteome</keyword>
<evidence type="ECO:0000313" key="2">
    <source>
        <dbReference type="WBParaSite" id="L893_g32573.t2"/>
    </source>
</evidence>
<dbReference type="Proteomes" id="UP000095287">
    <property type="component" value="Unplaced"/>
</dbReference>
<protein>
    <submittedName>
        <fullName evidence="2">Ovule protein</fullName>
    </submittedName>
</protein>
<sequence>MTLKVPNQGCVISDILYSTCQTALTLVNLDQPLGKPLKNMGKSGLKVLNPVASYVHDSSYPLDRRALSWLQLSELCSEPCPITLHYITTSSMLFRCYVALPKFK</sequence>
<reference evidence="2" key="1">
    <citation type="submission" date="2016-11" db="UniProtKB">
        <authorList>
            <consortium name="WormBaseParasite"/>
        </authorList>
    </citation>
    <scope>IDENTIFICATION</scope>
</reference>
<dbReference type="AlphaFoldDB" id="A0A1I8A398"/>
<organism evidence="1 2">
    <name type="scientific">Steinernema glaseri</name>
    <dbReference type="NCBI Taxonomy" id="37863"/>
    <lineage>
        <taxon>Eukaryota</taxon>
        <taxon>Metazoa</taxon>
        <taxon>Ecdysozoa</taxon>
        <taxon>Nematoda</taxon>
        <taxon>Chromadorea</taxon>
        <taxon>Rhabditida</taxon>
        <taxon>Tylenchina</taxon>
        <taxon>Panagrolaimomorpha</taxon>
        <taxon>Strongyloidoidea</taxon>
        <taxon>Steinernematidae</taxon>
        <taxon>Steinernema</taxon>
    </lineage>
</organism>
<evidence type="ECO:0000313" key="1">
    <source>
        <dbReference type="Proteomes" id="UP000095287"/>
    </source>
</evidence>
<dbReference type="WBParaSite" id="L893_g32573.t2">
    <property type="protein sequence ID" value="L893_g32573.t2"/>
    <property type="gene ID" value="L893_g32573"/>
</dbReference>
<proteinExistence type="predicted"/>
<accession>A0A1I8A398</accession>